<gene>
    <name evidence="3" type="ORF">B6N60_02638</name>
</gene>
<reference evidence="3" key="1">
    <citation type="submission" date="2017-04" db="EMBL/GenBank/DDBJ databases">
        <title>Genome deletions in a multicellular cyanobacterial endosymbiont for morphological adaptation in marine diatoms.</title>
        <authorList>
            <person name="Wang Y."/>
            <person name="Gao H."/>
            <person name="Li R."/>
            <person name="Xu X."/>
        </authorList>
    </citation>
    <scope>NUCLEOTIDE SEQUENCE</scope>
    <source>
        <strain evidence="3">FACHB 800</strain>
    </source>
</reference>
<sequence>MKIKTPTFMAVGLTKYVLCILTLTIVAAPLTVHAQTSSPAPNTELKEKGPFSRLGLTDAQKAKIKEIRLNTRTQIENVLTPEQKEKLKAAYQARREQGQGTGQRLGKRQRQGGLASLNLTDDQKAKIRQIRESSKQQIEAVLTPEQQAQLRQLQENWKARRQQRNSQ</sequence>
<evidence type="ECO:0000313" key="4">
    <source>
        <dbReference type="Proteomes" id="UP000683511"/>
    </source>
</evidence>
<evidence type="ECO:0000256" key="2">
    <source>
        <dbReference type="SAM" id="SignalP"/>
    </source>
</evidence>
<evidence type="ECO:0000256" key="1">
    <source>
        <dbReference type="SAM" id="MobiDB-lite"/>
    </source>
</evidence>
<keyword evidence="4" id="KW-1185">Reference proteome</keyword>
<protein>
    <recommendedName>
        <fullName evidence="5">P pilus assembly/Cpx signaling pathway, periplasmic inhibitor/zinc-resistance associated protein</fullName>
    </recommendedName>
</protein>
<name>A0A975T9P0_9NOST</name>
<keyword evidence="2" id="KW-0732">Signal</keyword>
<feature type="compositionally biased region" description="Basic and acidic residues" evidence="1">
    <location>
        <begin position="82"/>
        <end position="97"/>
    </location>
</feature>
<dbReference type="Proteomes" id="UP000683511">
    <property type="component" value="Chromosome"/>
</dbReference>
<dbReference type="KEGG" id="rsin:B6N60_02638"/>
<dbReference type="InterPro" id="IPR052211">
    <property type="entry name" value="Cpx_auxiliary_protein"/>
</dbReference>
<dbReference type="AlphaFoldDB" id="A0A975T9P0"/>
<feature type="chain" id="PRO_5036916139" description="P pilus assembly/Cpx signaling pathway, periplasmic inhibitor/zinc-resistance associated protein" evidence="2">
    <location>
        <begin position="35"/>
        <end position="167"/>
    </location>
</feature>
<proteinExistence type="predicted"/>
<dbReference type="Gene3D" id="1.20.120.1490">
    <property type="match status" value="1"/>
</dbReference>
<organism evidence="3 4">
    <name type="scientific">Richelia sinica FACHB-800</name>
    <dbReference type="NCBI Taxonomy" id="1357546"/>
    <lineage>
        <taxon>Bacteria</taxon>
        <taxon>Bacillati</taxon>
        <taxon>Cyanobacteriota</taxon>
        <taxon>Cyanophyceae</taxon>
        <taxon>Nostocales</taxon>
        <taxon>Nostocaceae</taxon>
        <taxon>Richelia</taxon>
    </lineage>
</organism>
<dbReference type="EMBL" id="CP021056">
    <property type="protein sequence ID" value="QXE23936.1"/>
    <property type="molecule type" value="Genomic_DNA"/>
</dbReference>
<dbReference type="GO" id="GO:0030288">
    <property type="term" value="C:outer membrane-bounded periplasmic space"/>
    <property type="evidence" value="ECO:0007669"/>
    <property type="project" value="TreeGrafter"/>
</dbReference>
<evidence type="ECO:0000313" key="3">
    <source>
        <dbReference type="EMBL" id="QXE23936.1"/>
    </source>
</evidence>
<feature type="signal peptide" evidence="2">
    <location>
        <begin position="1"/>
        <end position="34"/>
    </location>
</feature>
<dbReference type="PANTHER" id="PTHR38102:SF1">
    <property type="entry name" value="PERIPLASMIC CHAPERONE SPY"/>
    <property type="match status" value="1"/>
</dbReference>
<accession>A0A975T9P0</accession>
<dbReference type="PANTHER" id="PTHR38102">
    <property type="entry name" value="PERIPLASMIC CHAPERONE SPY"/>
    <property type="match status" value="1"/>
</dbReference>
<dbReference type="GO" id="GO:0051082">
    <property type="term" value="F:unfolded protein binding"/>
    <property type="evidence" value="ECO:0007669"/>
    <property type="project" value="TreeGrafter"/>
</dbReference>
<dbReference type="RefSeq" id="WP_190606198.1">
    <property type="nucleotide sequence ID" value="NZ_CP021056.1"/>
</dbReference>
<feature type="region of interest" description="Disordered" evidence="1">
    <location>
        <begin position="81"/>
        <end position="124"/>
    </location>
</feature>
<evidence type="ECO:0008006" key="5">
    <source>
        <dbReference type="Google" id="ProtNLM"/>
    </source>
</evidence>